<dbReference type="PANTHER" id="PTHR43557">
    <property type="entry name" value="APOPTOSIS-INDUCING FACTOR 1"/>
    <property type="match status" value="1"/>
</dbReference>
<evidence type="ECO:0000259" key="5">
    <source>
        <dbReference type="Pfam" id="PF07992"/>
    </source>
</evidence>
<dbReference type="Proteomes" id="UP001500973">
    <property type="component" value="Unassembled WGS sequence"/>
</dbReference>
<dbReference type="RefSeq" id="WP_344014851.1">
    <property type="nucleotide sequence ID" value="NZ_BAAAIZ010000069.1"/>
</dbReference>
<protein>
    <submittedName>
        <fullName evidence="7">FAD-dependent oxidoreductase</fullName>
    </submittedName>
</protein>
<evidence type="ECO:0000256" key="4">
    <source>
        <dbReference type="ARBA" id="ARBA00023002"/>
    </source>
</evidence>
<name>A0ABP4JVJ8_9ACTN</name>
<dbReference type="Pfam" id="PF07992">
    <property type="entry name" value="Pyr_redox_2"/>
    <property type="match status" value="1"/>
</dbReference>
<keyword evidence="2" id="KW-0285">Flavoprotein</keyword>
<dbReference type="SUPFAM" id="SSF51905">
    <property type="entry name" value="FAD/NAD(P)-binding domain"/>
    <property type="match status" value="1"/>
</dbReference>
<dbReference type="InterPro" id="IPR028202">
    <property type="entry name" value="Reductase_C"/>
</dbReference>
<keyword evidence="3" id="KW-0274">FAD</keyword>
<gene>
    <name evidence="7" type="ORF">GCM10009601_44240</name>
</gene>
<dbReference type="Gene3D" id="3.30.390.30">
    <property type="match status" value="1"/>
</dbReference>
<dbReference type="PRINTS" id="PR00368">
    <property type="entry name" value="FADPNR"/>
</dbReference>
<evidence type="ECO:0000313" key="7">
    <source>
        <dbReference type="EMBL" id="GAA1429294.1"/>
    </source>
</evidence>
<dbReference type="Gene3D" id="3.50.50.60">
    <property type="entry name" value="FAD/NAD(P)-binding domain"/>
    <property type="match status" value="2"/>
</dbReference>
<dbReference type="InterPro" id="IPR016156">
    <property type="entry name" value="FAD/NAD-linked_Rdtase_dimer_sf"/>
</dbReference>
<dbReference type="InterPro" id="IPR050446">
    <property type="entry name" value="FAD-oxidoreductase/Apoptosis"/>
</dbReference>
<reference evidence="8" key="1">
    <citation type="journal article" date="2019" name="Int. J. Syst. Evol. Microbiol.">
        <title>The Global Catalogue of Microorganisms (GCM) 10K type strain sequencing project: providing services to taxonomists for standard genome sequencing and annotation.</title>
        <authorList>
            <consortium name="The Broad Institute Genomics Platform"/>
            <consortium name="The Broad Institute Genome Sequencing Center for Infectious Disease"/>
            <person name="Wu L."/>
            <person name="Ma J."/>
        </authorList>
    </citation>
    <scope>NUCLEOTIDE SEQUENCE [LARGE SCALE GENOMIC DNA]</scope>
    <source>
        <strain evidence="8">JCM 11756</strain>
    </source>
</reference>
<organism evidence="7 8">
    <name type="scientific">Streptomyces thermospinosisporus</name>
    <dbReference type="NCBI Taxonomy" id="161482"/>
    <lineage>
        <taxon>Bacteria</taxon>
        <taxon>Bacillati</taxon>
        <taxon>Actinomycetota</taxon>
        <taxon>Actinomycetes</taxon>
        <taxon>Kitasatosporales</taxon>
        <taxon>Streptomycetaceae</taxon>
        <taxon>Streptomyces</taxon>
    </lineage>
</organism>
<dbReference type="InterPro" id="IPR036188">
    <property type="entry name" value="FAD/NAD-bd_sf"/>
</dbReference>
<proteinExistence type="predicted"/>
<dbReference type="PANTHER" id="PTHR43557:SF2">
    <property type="entry name" value="RIESKE DOMAIN-CONTAINING PROTEIN-RELATED"/>
    <property type="match status" value="1"/>
</dbReference>
<dbReference type="PRINTS" id="PR00411">
    <property type="entry name" value="PNDRDTASEI"/>
</dbReference>
<evidence type="ECO:0000256" key="3">
    <source>
        <dbReference type="ARBA" id="ARBA00022827"/>
    </source>
</evidence>
<evidence type="ECO:0000313" key="8">
    <source>
        <dbReference type="Proteomes" id="UP001500973"/>
    </source>
</evidence>
<evidence type="ECO:0000256" key="2">
    <source>
        <dbReference type="ARBA" id="ARBA00022630"/>
    </source>
</evidence>
<keyword evidence="8" id="KW-1185">Reference proteome</keyword>
<feature type="domain" description="FAD/NAD(P)-binding" evidence="5">
    <location>
        <begin position="8"/>
        <end position="314"/>
    </location>
</feature>
<dbReference type="EMBL" id="BAAAIZ010000069">
    <property type="protein sequence ID" value="GAA1429294.1"/>
    <property type="molecule type" value="Genomic_DNA"/>
</dbReference>
<feature type="domain" description="Reductase C-terminal" evidence="6">
    <location>
        <begin position="334"/>
        <end position="419"/>
    </location>
</feature>
<comment type="caution">
    <text evidence="7">The sequence shown here is derived from an EMBL/GenBank/DDBJ whole genome shotgun (WGS) entry which is preliminary data.</text>
</comment>
<sequence>MVDADQTFVIVGGGLAGAKAAETLREEGFTGRVILICDERDQPYERPPLSKGYLLGKKERESVFVHEPSWYARHDVELHLGQTVDAVDPAARTVRFGEDGTTVRYDKLLLATGAEPRRLDIPGTDLAGVHHLRRLAHAERLRGVLASLGRDNGHLVIAGAGWIGLEVAAAAREYGAEVTVVHRGPAPLHSVLGPEVGQIFAELHREHGVRFHFGATLTEITGQDGVVLAARTDDGEEHPAHAVLAAIGAAPRTALAESAGLALADPADGGGVLVDEHLRTSDPHIHAAGDVASFPHQLFGARLRVEHWANALNGGPAAARAMLGREESYDRLPYFFTDQYDLGMEYSGWAPSGSYDQVVLRGDAGKREFIAFWVKEGRVLAGMNVNVWDVTQQIQQLIRSRAQVDTEALADPHIPLESLAS</sequence>
<evidence type="ECO:0000256" key="1">
    <source>
        <dbReference type="ARBA" id="ARBA00001974"/>
    </source>
</evidence>
<dbReference type="Pfam" id="PF14759">
    <property type="entry name" value="Reductase_C"/>
    <property type="match status" value="1"/>
</dbReference>
<evidence type="ECO:0000259" key="6">
    <source>
        <dbReference type="Pfam" id="PF14759"/>
    </source>
</evidence>
<dbReference type="SUPFAM" id="SSF55424">
    <property type="entry name" value="FAD/NAD-linked reductases, dimerisation (C-terminal) domain"/>
    <property type="match status" value="1"/>
</dbReference>
<comment type="cofactor">
    <cofactor evidence="1">
        <name>FAD</name>
        <dbReference type="ChEBI" id="CHEBI:57692"/>
    </cofactor>
</comment>
<keyword evidence="4" id="KW-0560">Oxidoreductase</keyword>
<dbReference type="InterPro" id="IPR023753">
    <property type="entry name" value="FAD/NAD-binding_dom"/>
</dbReference>
<accession>A0ABP4JVJ8</accession>